<comment type="caution">
    <text evidence="14">The sequence shown here is derived from an EMBL/GenBank/DDBJ whole genome shotgun (WGS) entry which is preliminary data.</text>
</comment>
<keyword evidence="15" id="KW-1185">Reference proteome</keyword>
<evidence type="ECO:0000256" key="8">
    <source>
        <dbReference type="ARBA" id="ARBA00023242"/>
    </source>
</evidence>
<name>A0A9D4ZJG0_ADICA</name>
<feature type="compositionally biased region" description="Low complexity" evidence="11">
    <location>
        <begin position="15"/>
        <end position="30"/>
    </location>
</feature>
<proteinExistence type="inferred from homology"/>
<evidence type="ECO:0000256" key="7">
    <source>
        <dbReference type="ARBA" id="ARBA00023163"/>
    </source>
</evidence>
<dbReference type="SUPFAM" id="SSF57667">
    <property type="entry name" value="beta-beta-alpha zinc fingers"/>
    <property type="match status" value="2"/>
</dbReference>
<dbReference type="InterPro" id="IPR043584">
    <property type="entry name" value="WIP1/2/3/4/5/6"/>
</dbReference>
<evidence type="ECO:0000256" key="1">
    <source>
        <dbReference type="ARBA" id="ARBA00004123"/>
    </source>
</evidence>
<evidence type="ECO:0000259" key="12">
    <source>
        <dbReference type="PROSITE" id="PS50157"/>
    </source>
</evidence>
<feature type="region of interest" description="Disordered" evidence="11">
    <location>
        <begin position="643"/>
        <end position="671"/>
    </location>
</feature>
<dbReference type="GO" id="GO:0003700">
    <property type="term" value="F:DNA-binding transcription factor activity"/>
    <property type="evidence" value="ECO:0007669"/>
    <property type="project" value="InterPro"/>
</dbReference>
<evidence type="ECO:0000256" key="11">
    <source>
        <dbReference type="SAM" id="MobiDB-lite"/>
    </source>
</evidence>
<keyword evidence="4 10" id="KW-0863">Zinc-finger</keyword>
<evidence type="ECO:0000256" key="6">
    <source>
        <dbReference type="ARBA" id="ARBA00023015"/>
    </source>
</evidence>
<feature type="compositionally biased region" description="Polar residues" evidence="11">
    <location>
        <begin position="1"/>
        <end position="14"/>
    </location>
</feature>
<dbReference type="InterPro" id="IPR059161">
    <property type="entry name" value="Znf-C2H2_STOP1/2_3rd"/>
</dbReference>
<dbReference type="InterPro" id="IPR055187">
    <property type="entry name" value="C2CH-3rd_BIRD-IDD"/>
</dbReference>
<protein>
    <recommendedName>
        <fullName evidence="16">C2H2-type domain-containing protein</fullName>
    </recommendedName>
</protein>
<evidence type="ECO:0000256" key="3">
    <source>
        <dbReference type="ARBA" id="ARBA00022737"/>
    </source>
</evidence>
<dbReference type="PROSITE" id="PS50868">
    <property type="entry name" value="POST_SET"/>
    <property type="match status" value="1"/>
</dbReference>
<dbReference type="Pfam" id="PF23115">
    <property type="entry name" value="zf-C2H2_STOP2_3rd"/>
    <property type="match status" value="1"/>
</dbReference>
<evidence type="ECO:0000313" key="14">
    <source>
        <dbReference type="EMBL" id="KAI5077769.1"/>
    </source>
</evidence>
<dbReference type="PANTHER" id="PTHR45878:SF1">
    <property type="entry name" value="ZINC FINGER PROTEIN WIP2"/>
    <property type="match status" value="1"/>
</dbReference>
<gene>
    <name evidence="14" type="ORF">GOP47_0007593</name>
</gene>
<dbReference type="InterPro" id="IPR036236">
    <property type="entry name" value="Znf_C2H2_sf"/>
</dbReference>
<evidence type="ECO:0000256" key="5">
    <source>
        <dbReference type="ARBA" id="ARBA00022833"/>
    </source>
</evidence>
<keyword evidence="7" id="KW-0804">Transcription</keyword>
<dbReference type="AlphaFoldDB" id="A0A9D4ZJG0"/>
<evidence type="ECO:0008006" key="16">
    <source>
        <dbReference type="Google" id="ProtNLM"/>
    </source>
</evidence>
<feature type="region of interest" description="Disordered" evidence="11">
    <location>
        <begin position="84"/>
        <end position="134"/>
    </location>
</feature>
<dbReference type="SMART" id="SM00355">
    <property type="entry name" value="ZnF_C2H2"/>
    <property type="match status" value="4"/>
</dbReference>
<comment type="subcellular location">
    <subcellularLocation>
        <location evidence="1">Nucleus</location>
    </subcellularLocation>
</comment>
<keyword evidence="3" id="KW-0677">Repeat</keyword>
<evidence type="ECO:0000313" key="15">
    <source>
        <dbReference type="Proteomes" id="UP000886520"/>
    </source>
</evidence>
<feature type="compositionally biased region" description="Polar residues" evidence="11">
    <location>
        <begin position="118"/>
        <end position="129"/>
    </location>
</feature>
<evidence type="ECO:0000259" key="13">
    <source>
        <dbReference type="PROSITE" id="PS50868"/>
    </source>
</evidence>
<accession>A0A9D4ZJG0</accession>
<organism evidence="14 15">
    <name type="scientific">Adiantum capillus-veneris</name>
    <name type="common">Maidenhair fern</name>
    <dbReference type="NCBI Taxonomy" id="13818"/>
    <lineage>
        <taxon>Eukaryota</taxon>
        <taxon>Viridiplantae</taxon>
        <taxon>Streptophyta</taxon>
        <taxon>Embryophyta</taxon>
        <taxon>Tracheophyta</taxon>
        <taxon>Polypodiopsida</taxon>
        <taxon>Polypodiidae</taxon>
        <taxon>Polypodiales</taxon>
        <taxon>Pteridineae</taxon>
        <taxon>Pteridaceae</taxon>
        <taxon>Vittarioideae</taxon>
        <taxon>Adiantum</taxon>
    </lineage>
</organism>
<dbReference type="PROSITE" id="PS50157">
    <property type="entry name" value="ZINC_FINGER_C2H2_2"/>
    <property type="match status" value="1"/>
</dbReference>
<dbReference type="EMBL" id="JABFUD020000007">
    <property type="protein sequence ID" value="KAI5077769.1"/>
    <property type="molecule type" value="Genomic_DNA"/>
</dbReference>
<dbReference type="FunFam" id="3.30.160.60:FF:000523">
    <property type="entry name" value="Zinc finger protein WIP2"/>
    <property type="match status" value="1"/>
</dbReference>
<dbReference type="GO" id="GO:0005634">
    <property type="term" value="C:nucleus"/>
    <property type="evidence" value="ECO:0007669"/>
    <property type="project" value="UniProtKB-SubCell"/>
</dbReference>
<dbReference type="GO" id="GO:0008270">
    <property type="term" value="F:zinc ion binding"/>
    <property type="evidence" value="ECO:0007669"/>
    <property type="project" value="UniProtKB-KW"/>
</dbReference>
<dbReference type="InterPro" id="IPR003616">
    <property type="entry name" value="Post-SET_dom"/>
</dbReference>
<feature type="domain" description="C2H2-type" evidence="12">
    <location>
        <begin position="487"/>
        <end position="514"/>
    </location>
</feature>
<dbReference type="Gene3D" id="3.30.160.60">
    <property type="entry name" value="Classic Zinc Finger"/>
    <property type="match status" value="1"/>
</dbReference>
<keyword evidence="6" id="KW-0805">Transcription regulation</keyword>
<feature type="compositionally biased region" description="Pro residues" evidence="11">
    <location>
        <begin position="649"/>
        <end position="658"/>
    </location>
</feature>
<evidence type="ECO:0000256" key="9">
    <source>
        <dbReference type="ARBA" id="ARBA00023452"/>
    </source>
</evidence>
<dbReference type="InterPro" id="IPR013087">
    <property type="entry name" value="Znf_C2H2_type"/>
</dbReference>
<evidence type="ECO:0000256" key="10">
    <source>
        <dbReference type="PROSITE-ProRule" id="PRU00042"/>
    </source>
</evidence>
<evidence type="ECO:0000256" key="2">
    <source>
        <dbReference type="ARBA" id="ARBA00022723"/>
    </source>
</evidence>
<feature type="domain" description="Post-SET" evidence="13">
    <location>
        <begin position="547"/>
        <end position="563"/>
    </location>
</feature>
<comment type="similarity">
    <text evidence="9">Belongs to the WIP C2H2-type zinc-finger protein family.</text>
</comment>
<dbReference type="Pfam" id="PF22995">
    <property type="entry name" value="C2CH-3rd_BIRD-IDD"/>
    <property type="match status" value="1"/>
</dbReference>
<sequence>MSSARARTNGPFITSSSVSAGSSPSMAMPSTHMIHTMHEPGSCRTPLFKTQPTISPQCQQYNIPMAIPFTQLLHTSASSSVSISESGASCSTKSSMSKEFSYGPQHYGQPPFSAMNEPHQQPLASSCNHPTARFSGGEQITKAAVYSSFEDFRAEAERLQHYTWYQLAAGKPRGNEPRRLWKESVSGLYGQQIRQEMEELDQRLMRSEMMTASSWRPYQIAEAGSTATASEVINDASSSYSTIYHEEPYQNGNYDGSNVNYPYTASILRDSSTTSCNDCQPHQHIIATNTSSSFADNMSAPASPPAIIQALPLLNSLTPAIMKAEALDDIDGRCDQQRHAYDRGETAELTLDLQIGLPSSAARFVYETASPANITLVEKLEGGRENGGVCRVGKAEDAAYIGLCLKQQRLQDGLPHCINDQYSKESMSTSPATSNTSNYDDTVMDAEVISPASNSFPKPVAASSTVLREGQYWIPTAAQILIGPTQFACHLCGKTFNRYNNMQMHMWGHGSQYRRGAESLKGAQPVPSLRASNSMNNNFMQQAQAMMRLPCYCCAVGCRNNIGHPRAKPLKDFRTLQTHFKRKHGLKPFACRKCGKPFAVRGDWRTHEKNCGKLWFCSCGSDFKHKRSLKDHIRAFGSSHTAITFPTNPAGPPPPPPSGISTSCTGPAPHPHLIYASDASQ</sequence>
<dbReference type="PANTHER" id="PTHR45878">
    <property type="entry name" value="ZINC FINGER PROTEIN WIP2"/>
    <property type="match status" value="1"/>
</dbReference>
<keyword evidence="5" id="KW-0862">Zinc</keyword>
<dbReference type="PROSITE" id="PS00028">
    <property type="entry name" value="ZINC_FINGER_C2H2_1"/>
    <property type="match status" value="1"/>
</dbReference>
<dbReference type="Proteomes" id="UP000886520">
    <property type="component" value="Chromosome 7"/>
</dbReference>
<evidence type="ECO:0000256" key="4">
    <source>
        <dbReference type="ARBA" id="ARBA00022771"/>
    </source>
</evidence>
<keyword evidence="2" id="KW-0479">Metal-binding</keyword>
<dbReference type="OrthoDB" id="6077919at2759"/>
<reference evidence="14" key="1">
    <citation type="submission" date="2021-01" db="EMBL/GenBank/DDBJ databases">
        <title>Adiantum capillus-veneris genome.</title>
        <authorList>
            <person name="Fang Y."/>
            <person name="Liao Q."/>
        </authorList>
    </citation>
    <scope>NUCLEOTIDE SEQUENCE</scope>
    <source>
        <strain evidence="14">H3</strain>
        <tissue evidence="14">Leaf</tissue>
    </source>
</reference>
<keyword evidence="8" id="KW-0539">Nucleus</keyword>
<feature type="region of interest" description="Disordered" evidence="11">
    <location>
        <begin position="1"/>
        <end position="30"/>
    </location>
</feature>